<dbReference type="AlphaFoldDB" id="A0A517L0Y3"/>
<gene>
    <name evidence="1" type="ORF">FKW77_002655</name>
</gene>
<reference evidence="1 2" key="1">
    <citation type="submission" date="2019-07" db="EMBL/GenBank/DDBJ databases">
        <title>Finished genome of Venturia effusa.</title>
        <authorList>
            <person name="Young C.A."/>
            <person name="Cox M.P."/>
            <person name="Ganley A.R.D."/>
            <person name="David W.J."/>
        </authorList>
    </citation>
    <scope>NUCLEOTIDE SEQUENCE [LARGE SCALE GENOMIC DNA]</scope>
    <source>
        <strain evidence="2">albino</strain>
    </source>
</reference>
<evidence type="ECO:0000313" key="2">
    <source>
        <dbReference type="Proteomes" id="UP000316270"/>
    </source>
</evidence>
<dbReference type="EMBL" id="CP042187">
    <property type="protein sequence ID" value="QDS69293.1"/>
    <property type="molecule type" value="Genomic_DNA"/>
</dbReference>
<name>A0A517L0Y3_9PEZI</name>
<organism evidence="1 2">
    <name type="scientific">Venturia effusa</name>
    <dbReference type="NCBI Taxonomy" id="50376"/>
    <lineage>
        <taxon>Eukaryota</taxon>
        <taxon>Fungi</taxon>
        <taxon>Dikarya</taxon>
        <taxon>Ascomycota</taxon>
        <taxon>Pezizomycotina</taxon>
        <taxon>Dothideomycetes</taxon>
        <taxon>Pleosporomycetidae</taxon>
        <taxon>Venturiales</taxon>
        <taxon>Venturiaceae</taxon>
        <taxon>Venturia</taxon>
    </lineage>
</organism>
<keyword evidence="2" id="KW-1185">Reference proteome</keyword>
<accession>A0A517L0Y3</accession>
<dbReference type="OrthoDB" id="10633404at2759"/>
<proteinExistence type="predicted"/>
<evidence type="ECO:0000313" key="1">
    <source>
        <dbReference type="EMBL" id="QDS69293.1"/>
    </source>
</evidence>
<sequence length="186" mass="21564">MLTLESLPRELRQEIFRLAFEDAINRDIHFNHLLRNCIQDYESFSLLRCWWVPDCLVPTLDFPQFLPGNRQPKYFAPSIHDMAACLNLVFSDVIDDVDYVLYKALTVFTGAEERALNEFQAKARYGVLEFGHAVAYLAARAKARNEMYDRECGAGIQNTGNLTPKQILMVDDFQGTIDRMQDDHHW</sequence>
<protein>
    <submittedName>
        <fullName evidence="1">Uncharacterized protein</fullName>
    </submittedName>
</protein>
<dbReference type="Proteomes" id="UP000316270">
    <property type="component" value="Chromosome 3"/>
</dbReference>